<dbReference type="GO" id="GO:0007030">
    <property type="term" value="P:Golgi organization"/>
    <property type="evidence" value="ECO:0007669"/>
    <property type="project" value="TreeGrafter"/>
</dbReference>
<accession>A0AAV5A116</accession>
<evidence type="ECO:0000313" key="13">
    <source>
        <dbReference type="Proteomes" id="UP001050691"/>
    </source>
</evidence>
<name>A0AAV5A116_9AGAM</name>
<feature type="compositionally biased region" description="Polar residues" evidence="9">
    <location>
        <begin position="68"/>
        <end position="83"/>
    </location>
</feature>
<evidence type="ECO:0000256" key="1">
    <source>
        <dbReference type="ARBA" id="ARBA00004395"/>
    </source>
</evidence>
<dbReference type="GO" id="GO:0006886">
    <property type="term" value="P:intracellular protein transport"/>
    <property type="evidence" value="ECO:0007669"/>
    <property type="project" value="InterPro"/>
</dbReference>
<keyword evidence="5" id="KW-0653">Protein transport</keyword>
<dbReference type="Pfam" id="PF20671">
    <property type="entry name" value="COG3_C"/>
    <property type="match status" value="1"/>
</dbReference>
<dbReference type="EMBL" id="BPWL01000001">
    <property type="protein sequence ID" value="GJJ06414.1"/>
    <property type="molecule type" value="Genomic_DNA"/>
</dbReference>
<evidence type="ECO:0000256" key="4">
    <source>
        <dbReference type="ARBA" id="ARBA00022448"/>
    </source>
</evidence>
<protein>
    <recommendedName>
        <fullName evidence="3">Conserved oligomeric Golgi complex subunit 3</fullName>
    </recommendedName>
    <alternativeName>
        <fullName evidence="8">Component of oligomeric Golgi complex 3</fullName>
    </alternativeName>
</protein>
<dbReference type="GO" id="GO:0006891">
    <property type="term" value="P:intra-Golgi vesicle-mediated transport"/>
    <property type="evidence" value="ECO:0007669"/>
    <property type="project" value="TreeGrafter"/>
</dbReference>
<keyword evidence="4" id="KW-0813">Transport</keyword>
<dbReference type="InterPro" id="IPR007265">
    <property type="entry name" value="COG_su3"/>
</dbReference>
<dbReference type="AlphaFoldDB" id="A0AAV5A116"/>
<evidence type="ECO:0000259" key="11">
    <source>
        <dbReference type="Pfam" id="PF20671"/>
    </source>
</evidence>
<keyword evidence="6" id="KW-0333">Golgi apparatus</keyword>
<dbReference type="GO" id="GO:0005801">
    <property type="term" value="C:cis-Golgi network"/>
    <property type="evidence" value="ECO:0007669"/>
    <property type="project" value="InterPro"/>
</dbReference>
<dbReference type="GO" id="GO:0000139">
    <property type="term" value="C:Golgi membrane"/>
    <property type="evidence" value="ECO:0007669"/>
    <property type="project" value="UniProtKB-SubCell"/>
</dbReference>
<feature type="domain" description="Conserved oligomeric Golgi complex subunit 3 N-terminal" evidence="10">
    <location>
        <begin position="125"/>
        <end position="271"/>
    </location>
</feature>
<dbReference type="PANTHER" id="PTHR13302">
    <property type="entry name" value="CONSERVED OLIGOMERIC GOLGI COMPLEX COMPONENT 3"/>
    <property type="match status" value="1"/>
</dbReference>
<evidence type="ECO:0000313" key="12">
    <source>
        <dbReference type="EMBL" id="GJJ06414.1"/>
    </source>
</evidence>
<dbReference type="PANTHER" id="PTHR13302:SF8">
    <property type="entry name" value="CONSERVED OLIGOMERIC GOLGI COMPLEX SUBUNIT 3"/>
    <property type="match status" value="1"/>
</dbReference>
<dbReference type="Pfam" id="PF04136">
    <property type="entry name" value="COG3_N"/>
    <property type="match status" value="1"/>
</dbReference>
<gene>
    <name evidence="12" type="ORF">Clacol_000605</name>
</gene>
<feature type="compositionally biased region" description="Low complexity" evidence="9">
    <location>
        <begin position="54"/>
        <end position="65"/>
    </location>
</feature>
<comment type="caution">
    <text evidence="12">The sequence shown here is derived from an EMBL/GenBank/DDBJ whole genome shotgun (WGS) entry which is preliminary data.</text>
</comment>
<evidence type="ECO:0000256" key="3">
    <source>
        <dbReference type="ARBA" id="ARBA00020976"/>
    </source>
</evidence>
<evidence type="ECO:0000259" key="10">
    <source>
        <dbReference type="Pfam" id="PF04136"/>
    </source>
</evidence>
<keyword evidence="13" id="KW-1185">Reference proteome</keyword>
<dbReference type="GO" id="GO:0017119">
    <property type="term" value="C:Golgi transport complex"/>
    <property type="evidence" value="ECO:0007669"/>
    <property type="project" value="TreeGrafter"/>
</dbReference>
<dbReference type="InterPro" id="IPR048685">
    <property type="entry name" value="COG3_C"/>
</dbReference>
<comment type="subcellular location">
    <subcellularLocation>
        <location evidence="1">Golgi apparatus membrane</location>
        <topology evidence="1">Peripheral membrane protein</topology>
    </subcellularLocation>
</comment>
<reference evidence="12" key="1">
    <citation type="submission" date="2021-10" db="EMBL/GenBank/DDBJ databases">
        <title>De novo Genome Assembly of Clathrus columnatus (Basidiomycota, Fungi) Using Illumina and Nanopore Sequence Data.</title>
        <authorList>
            <person name="Ogiso-Tanaka E."/>
            <person name="Itagaki H."/>
            <person name="Hosoya T."/>
            <person name="Hosaka K."/>
        </authorList>
    </citation>
    <scope>NUCLEOTIDE SEQUENCE</scope>
    <source>
        <strain evidence="12">MO-923</strain>
    </source>
</reference>
<evidence type="ECO:0000256" key="2">
    <source>
        <dbReference type="ARBA" id="ARBA00009936"/>
    </source>
</evidence>
<organism evidence="12 13">
    <name type="scientific">Clathrus columnatus</name>
    <dbReference type="NCBI Taxonomy" id="1419009"/>
    <lineage>
        <taxon>Eukaryota</taxon>
        <taxon>Fungi</taxon>
        <taxon>Dikarya</taxon>
        <taxon>Basidiomycota</taxon>
        <taxon>Agaricomycotina</taxon>
        <taxon>Agaricomycetes</taxon>
        <taxon>Phallomycetidae</taxon>
        <taxon>Phallales</taxon>
        <taxon>Clathraceae</taxon>
        <taxon>Clathrus</taxon>
    </lineage>
</organism>
<comment type="similarity">
    <text evidence="2">Belongs to the COG3 family.</text>
</comment>
<dbReference type="Proteomes" id="UP001050691">
    <property type="component" value="Unassembled WGS sequence"/>
</dbReference>
<evidence type="ECO:0000256" key="7">
    <source>
        <dbReference type="ARBA" id="ARBA00023136"/>
    </source>
</evidence>
<evidence type="ECO:0000256" key="8">
    <source>
        <dbReference type="ARBA" id="ARBA00031339"/>
    </source>
</evidence>
<proteinExistence type="inferred from homology"/>
<sequence length="792" mass="91004">MSSIMMNGHPKSTVNLEEWESQAPLDDLQVKSINALKTLCQERRLPLKFRTDYSSRPSSPSTPAPNLITVTSRPETPLKSNGDSKLPCGYLHPKEPIETPEQFHDWFAAIERSIVHSQDAHFRAHLEDVSHYRLMCENLLHSLNDLESELDSIFVEWRRVEENGRSLKDACEQLLQERDNLLETTQAISLRLEYFQELEHATRMLNHPGESLVLQAGFLLMVERVDVCLEYLQSHSQQQDFREAEIYTLRFQQCLMRAMTLIKMYFVTSLRALTTDVQRRISDKIAPLLAELERRAEKYSGELGSLLVECHSAYFSSRKSLLFPRVTGDIKGLEPKNSDLVELVKLMSTTRNGCTYMRQLCIDETTLYSRFFHTGEDHLSRYLEILSDFLFDDLRPRILHESRLVTLCEVCTVLRALIDLDVDPTDINHDVNYLSGDDDNPQQRNMVRPYIRPILQLVLQDAQTRLLFKAQTLMESEIRFFKPSPDDITYPSDLQPQSAYPLATKELFEKEEGLMKLLPASIYHRRTWYHTINKTLWILSQLYDFVNPVVFNDIAQEAIDYCRQSLKVAADQISSNTVPDSISHGQLFLIRHLLILKDIAVQLNLSHQSTQIRPELDTLGTVLRNTSALFQSSGILSLVGSGETPSINARSEIDNDLKSTCDKFIFRCAENAVMPLRTFLEHSNTPRPSKDDVFAQPPKVIQLYEDFCKTCGHTINASLELLNMYLQDERTVRLLMIPIKTKIMEVYNSFQDVVGKEYGNIVDKFMSPPVFSDFLDGLNANVNSSQNKDRSQ</sequence>
<evidence type="ECO:0000256" key="5">
    <source>
        <dbReference type="ARBA" id="ARBA00022927"/>
    </source>
</evidence>
<keyword evidence="7" id="KW-0472">Membrane</keyword>
<evidence type="ECO:0000256" key="9">
    <source>
        <dbReference type="SAM" id="MobiDB-lite"/>
    </source>
</evidence>
<feature type="domain" description="Conserved oligomeric Golgi complex subunit 3 C-terminal" evidence="11">
    <location>
        <begin position="280"/>
        <end position="612"/>
    </location>
</feature>
<dbReference type="InterPro" id="IPR048320">
    <property type="entry name" value="COG3_N"/>
</dbReference>
<evidence type="ECO:0000256" key="6">
    <source>
        <dbReference type="ARBA" id="ARBA00023034"/>
    </source>
</evidence>
<feature type="region of interest" description="Disordered" evidence="9">
    <location>
        <begin position="50"/>
        <end position="83"/>
    </location>
</feature>